<accession>A0ABZ2KK20</accession>
<dbReference type="RefSeq" id="WP_394849643.1">
    <property type="nucleotide sequence ID" value="NZ_CP089982.1"/>
</dbReference>
<evidence type="ECO:0000313" key="1">
    <source>
        <dbReference type="EMBL" id="WXA99013.1"/>
    </source>
</evidence>
<dbReference type="Proteomes" id="UP001379533">
    <property type="component" value="Chromosome"/>
</dbReference>
<evidence type="ECO:0000313" key="2">
    <source>
        <dbReference type="Proteomes" id="UP001379533"/>
    </source>
</evidence>
<organism evidence="1 2">
    <name type="scientific">Pendulispora brunnea</name>
    <dbReference type="NCBI Taxonomy" id="2905690"/>
    <lineage>
        <taxon>Bacteria</taxon>
        <taxon>Pseudomonadati</taxon>
        <taxon>Myxococcota</taxon>
        <taxon>Myxococcia</taxon>
        <taxon>Myxococcales</taxon>
        <taxon>Sorangiineae</taxon>
        <taxon>Pendulisporaceae</taxon>
        <taxon>Pendulispora</taxon>
    </lineage>
</organism>
<name>A0ABZ2KK20_9BACT</name>
<evidence type="ECO:0008006" key="3">
    <source>
        <dbReference type="Google" id="ProtNLM"/>
    </source>
</evidence>
<gene>
    <name evidence="1" type="ORF">LZC95_19600</name>
</gene>
<keyword evidence="2" id="KW-1185">Reference proteome</keyword>
<dbReference type="EMBL" id="CP089982">
    <property type="protein sequence ID" value="WXA99013.1"/>
    <property type="molecule type" value="Genomic_DNA"/>
</dbReference>
<protein>
    <recommendedName>
        <fullName evidence="3">Glycosyltransferase family 1 protein</fullName>
    </recommendedName>
</protein>
<sequence length="317" mass="36046">MRVLRRNGVDARAYGVWTFEHVRERLWENNGVTHCIIEAPWLSAAETATLCHEFPDTHFLVRTHSNLGFLQVESGAITIIKELLLLQEGVLNLTVSANSQRLTHFIERTYQGKCLYLPNLYDTERVSRKRDFPSQHRLIRIGSWGAQRLMKNHTTAAAAAMLVAKSRASDLEFWVSTDREEFGRGIMASLRAMFKGLHWAKLVEHPWEDWAAFRRTVGYMDLNIQVSMSETFNIVSADSVAEGVPCVVSPMIEWAPPHWMCHPDAVEEMARIGTELLASVDGAADGLAALLRHVRHAVRRWLRYLDSQPDAIQSDDD</sequence>
<proteinExistence type="predicted"/>
<dbReference type="SUPFAM" id="SSF53756">
    <property type="entry name" value="UDP-Glycosyltransferase/glycogen phosphorylase"/>
    <property type="match status" value="1"/>
</dbReference>
<reference evidence="1 2" key="1">
    <citation type="submission" date="2021-12" db="EMBL/GenBank/DDBJ databases">
        <title>Discovery of the Pendulisporaceae a myxobacterial family with distinct sporulation behavior and unique specialized metabolism.</title>
        <authorList>
            <person name="Garcia R."/>
            <person name="Popoff A."/>
            <person name="Bader C.D."/>
            <person name="Loehr J."/>
            <person name="Walesch S."/>
            <person name="Walt C."/>
            <person name="Boldt J."/>
            <person name="Bunk B."/>
            <person name="Haeckl F.J.F.P.J."/>
            <person name="Gunesch A.P."/>
            <person name="Birkelbach J."/>
            <person name="Nuebel U."/>
            <person name="Pietschmann T."/>
            <person name="Bach T."/>
            <person name="Mueller R."/>
        </authorList>
    </citation>
    <scope>NUCLEOTIDE SEQUENCE [LARGE SCALE GENOMIC DNA]</scope>
    <source>
        <strain evidence="1 2">MSr12523</strain>
    </source>
</reference>